<dbReference type="AlphaFoldDB" id="A0A328YJN9"/>
<proteinExistence type="predicted"/>
<accession>A0A328YJN9</accession>
<dbReference type="EMBL" id="QLSZ01000003">
    <property type="protein sequence ID" value="RAR73750.1"/>
    <property type="molecule type" value="Genomic_DNA"/>
</dbReference>
<evidence type="ECO:0000313" key="2">
    <source>
        <dbReference type="Proteomes" id="UP000248840"/>
    </source>
</evidence>
<name>A0A328YJN9_9FLAO</name>
<sequence length="106" mass="12745">MNNNNPKKIYYFEIIQNSIQKELEKEYMLLYPEFMAHNSVFLESDSLTDKFYLINSLSFINTFIKKLEELSIVFNFNDKTDKFINNDDILSSYETQRIMKIFLNNS</sequence>
<dbReference type="RefSeq" id="WP_112112554.1">
    <property type="nucleotide sequence ID" value="NZ_QLSZ01000003.1"/>
</dbReference>
<gene>
    <name evidence="1" type="ORF">CLV55_10369</name>
</gene>
<comment type="caution">
    <text evidence="1">The sequence shown here is derived from an EMBL/GenBank/DDBJ whole genome shotgun (WGS) entry which is preliminary data.</text>
</comment>
<evidence type="ECO:0000313" key="1">
    <source>
        <dbReference type="EMBL" id="RAR73750.1"/>
    </source>
</evidence>
<dbReference type="Proteomes" id="UP000248840">
    <property type="component" value="Unassembled WGS sequence"/>
</dbReference>
<reference evidence="1 2" key="1">
    <citation type="submission" date="2018-06" db="EMBL/GenBank/DDBJ databases">
        <title>Genomic Encyclopedia of Archaeal and Bacterial Type Strains, Phase II (KMG-II): from individual species to whole genera.</title>
        <authorList>
            <person name="Goeker M."/>
        </authorList>
    </citation>
    <scope>NUCLEOTIDE SEQUENCE [LARGE SCALE GENOMIC DNA]</scope>
    <source>
        <strain evidence="1 2">DSM 25663</strain>
    </source>
</reference>
<keyword evidence="2" id="KW-1185">Reference proteome</keyword>
<protein>
    <submittedName>
        <fullName evidence="1">Uncharacterized protein</fullName>
    </submittedName>
</protein>
<organism evidence="1 2">
    <name type="scientific">Flavobacterium aciduliphilum</name>
    <dbReference type="NCBI Taxonomy" id="1101402"/>
    <lineage>
        <taxon>Bacteria</taxon>
        <taxon>Pseudomonadati</taxon>
        <taxon>Bacteroidota</taxon>
        <taxon>Flavobacteriia</taxon>
        <taxon>Flavobacteriales</taxon>
        <taxon>Flavobacteriaceae</taxon>
        <taxon>Flavobacterium</taxon>
    </lineage>
</organism>